<feature type="region of interest" description="Disordered" evidence="1">
    <location>
        <begin position="1"/>
        <end position="100"/>
    </location>
</feature>
<dbReference type="AlphaFoldDB" id="A0AAW1PFN8"/>
<dbReference type="InterPro" id="IPR019034">
    <property type="entry name" value="UPF0390"/>
</dbReference>
<name>A0AAW1PFN8_9CHLO</name>
<feature type="compositionally biased region" description="Polar residues" evidence="1">
    <location>
        <begin position="89"/>
        <end position="100"/>
    </location>
</feature>
<feature type="compositionally biased region" description="Polar residues" evidence="1">
    <location>
        <begin position="34"/>
        <end position="44"/>
    </location>
</feature>
<evidence type="ECO:0000313" key="2">
    <source>
        <dbReference type="EMBL" id="KAK9807286.1"/>
    </source>
</evidence>
<organism evidence="2 3">
    <name type="scientific">Symbiochloris irregularis</name>
    <dbReference type="NCBI Taxonomy" id="706552"/>
    <lineage>
        <taxon>Eukaryota</taxon>
        <taxon>Viridiplantae</taxon>
        <taxon>Chlorophyta</taxon>
        <taxon>core chlorophytes</taxon>
        <taxon>Trebouxiophyceae</taxon>
        <taxon>Trebouxiales</taxon>
        <taxon>Trebouxiaceae</taxon>
        <taxon>Symbiochloris</taxon>
    </lineage>
</organism>
<proteinExistence type="predicted"/>
<evidence type="ECO:0000256" key="1">
    <source>
        <dbReference type="SAM" id="MobiDB-lite"/>
    </source>
</evidence>
<keyword evidence="3" id="KW-1185">Reference proteome</keyword>
<dbReference type="PANTHER" id="PTHR36769">
    <property type="entry name" value="2,3-BISPHOSPHOGLYCERATE-DEPENDENT PHOSPHOGLYCERATE MUTASE"/>
    <property type="match status" value="1"/>
</dbReference>
<evidence type="ECO:0000313" key="3">
    <source>
        <dbReference type="Proteomes" id="UP001465755"/>
    </source>
</evidence>
<dbReference type="Pfam" id="PF09495">
    <property type="entry name" value="DUF2462"/>
    <property type="match status" value="1"/>
</dbReference>
<gene>
    <name evidence="2" type="ORF">WJX73_007970</name>
</gene>
<reference evidence="2 3" key="1">
    <citation type="journal article" date="2024" name="Nat. Commun.">
        <title>Phylogenomics reveals the evolutionary origins of lichenization in chlorophyte algae.</title>
        <authorList>
            <person name="Puginier C."/>
            <person name="Libourel C."/>
            <person name="Otte J."/>
            <person name="Skaloud P."/>
            <person name="Haon M."/>
            <person name="Grisel S."/>
            <person name="Petersen M."/>
            <person name="Berrin J.G."/>
            <person name="Delaux P.M."/>
            <person name="Dal Grande F."/>
            <person name="Keller J."/>
        </authorList>
    </citation>
    <scope>NUCLEOTIDE SEQUENCE [LARGE SCALE GENOMIC DNA]</scope>
    <source>
        <strain evidence="2 3">SAG 2036</strain>
    </source>
</reference>
<feature type="compositionally biased region" description="Basic residues" evidence="1">
    <location>
        <begin position="22"/>
        <end position="33"/>
    </location>
</feature>
<dbReference type="PANTHER" id="PTHR36769:SF1">
    <property type="entry name" value="2,3-BISPHOSPHOGLYCERATE-DEPENDENT PHOSPHOGLYCERATE MUTASE"/>
    <property type="match status" value="1"/>
</dbReference>
<comment type="caution">
    <text evidence="2">The sequence shown here is derived from an EMBL/GenBank/DDBJ whole genome shotgun (WGS) entry which is preliminary data.</text>
</comment>
<dbReference type="Proteomes" id="UP001465755">
    <property type="component" value="Unassembled WGS sequence"/>
</dbReference>
<sequence length="100" mass="10720">MAQKTLFKSGKSKLKAPAPPNRHGKVIKTRKGSSTKAPKSSTAREQYKSDQELTKANNLHNETEAASKAAQKGGQLSVVRAGDKKAKTPKSNTNSLQSTE</sequence>
<accession>A0AAW1PFN8</accession>
<protein>
    <submittedName>
        <fullName evidence="2">Uncharacterized protein</fullName>
    </submittedName>
</protein>
<dbReference type="EMBL" id="JALJOQ010000032">
    <property type="protein sequence ID" value="KAK9807286.1"/>
    <property type="molecule type" value="Genomic_DNA"/>
</dbReference>